<dbReference type="InterPro" id="IPR049014">
    <property type="entry name" value="SWT1_C"/>
</dbReference>
<evidence type="ECO:0000313" key="4">
    <source>
        <dbReference type="Proteomes" id="UP000238350"/>
    </source>
</evidence>
<dbReference type="InterPro" id="IPR029060">
    <property type="entry name" value="PIN-like_dom_sf"/>
</dbReference>
<reference evidence="3 4" key="1">
    <citation type="submission" date="2017-04" db="EMBL/GenBank/DDBJ databases">
        <title>Genome sequencing of [Candida] sorbophila.</title>
        <authorList>
            <person name="Ahn J.O."/>
        </authorList>
    </citation>
    <scope>NUCLEOTIDE SEQUENCE [LARGE SCALE GENOMIC DNA]</scope>
    <source>
        <strain evidence="3 4">DS02</strain>
    </source>
</reference>
<evidence type="ECO:0000259" key="2">
    <source>
        <dbReference type="SMART" id="SM00670"/>
    </source>
</evidence>
<dbReference type="SMART" id="SM00670">
    <property type="entry name" value="PINc"/>
    <property type="match status" value="1"/>
</dbReference>
<dbReference type="PANTHER" id="PTHR16161">
    <property type="entry name" value="TRANSCRIPTIONAL PROTEIN SWT1"/>
    <property type="match status" value="1"/>
</dbReference>
<dbReference type="Pfam" id="PF21693">
    <property type="entry name" value="SWT1_3rd"/>
    <property type="match status" value="1"/>
</dbReference>
<proteinExistence type="predicted"/>
<dbReference type="GO" id="GO:0004540">
    <property type="term" value="F:RNA nuclease activity"/>
    <property type="evidence" value="ECO:0007669"/>
    <property type="project" value="UniProtKB-ARBA"/>
</dbReference>
<dbReference type="AlphaFoldDB" id="A0A2T0FKL0"/>
<dbReference type="GO" id="GO:0005634">
    <property type="term" value="C:nucleus"/>
    <property type="evidence" value="ECO:0007669"/>
    <property type="project" value="TreeGrafter"/>
</dbReference>
<dbReference type="PANTHER" id="PTHR16161:SF0">
    <property type="entry name" value="TRANSCRIPTIONAL PROTEIN SWT1"/>
    <property type="match status" value="1"/>
</dbReference>
<dbReference type="InterPro" id="IPR052626">
    <property type="entry name" value="SWT1_Regulator"/>
</dbReference>
<dbReference type="GeneID" id="36516894"/>
<dbReference type="InterPro" id="IPR002716">
    <property type="entry name" value="PIN_dom"/>
</dbReference>
<dbReference type="STRING" id="45607.A0A2T0FKL0"/>
<dbReference type="RefSeq" id="XP_024665471.1">
    <property type="nucleotide sequence ID" value="XM_024809703.1"/>
</dbReference>
<sequence>MAPSTLVVDTNFLISNLDLVEQLVEIHAEFSHVVVIPGTVLEELDGLKSGTKQTSRKAREVIHYIHKKLAETNPGIRGQRLSEFVQSNLKGDDSILDCCRFFSARSFTVLCSNDRNLCAKALTNEIKTVSFVQGMTATLIAVHVAVAAGLMTPEIGEQFLSREPAFNKPSTHESHDPPPDGDLDMADISESAQQPETMPKPLELPQDEYSSISSMERDVIKTLFESIIALIEYAMHQAYSKEELVYFQYKKPEPTGKSIAQVFDKFQIAVFSEYFPRRVYTEIQEAIKQPTSNFNKAGFDKFIDLWGGVMLHLSKNDPSYRNALNSLKAVVDRFYM</sequence>
<evidence type="ECO:0000256" key="1">
    <source>
        <dbReference type="SAM" id="MobiDB-lite"/>
    </source>
</evidence>
<accession>A0A2T0FKL0</accession>
<comment type="caution">
    <text evidence="3">The sequence shown here is derived from an EMBL/GenBank/DDBJ whole genome shotgun (WGS) entry which is preliminary data.</text>
</comment>
<name>A0A2T0FKL0_9ASCO</name>
<dbReference type="CDD" id="cd18727">
    <property type="entry name" value="PIN_Swt1-like"/>
    <property type="match status" value="1"/>
</dbReference>
<feature type="region of interest" description="Disordered" evidence="1">
    <location>
        <begin position="165"/>
        <end position="186"/>
    </location>
</feature>
<organism evidence="3 4">
    <name type="scientific">Wickerhamiella sorbophila</name>
    <dbReference type="NCBI Taxonomy" id="45607"/>
    <lineage>
        <taxon>Eukaryota</taxon>
        <taxon>Fungi</taxon>
        <taxon>Dikarya</taxon>
        <taxon>Ascomycota</taxon>
        <taxon>Saccharomycotina</taxon>
        <taxon>Dipodascomycetes</taxon>
        <taxon>Dipodascales</taxon>
        <taxon>Trichomonascaceae</taxon>
        <taxon>Wickerhamiella</taxon>
    </lineage>
</organism>
<dbReference type="Pfam" id="PF13638">
    <property type="entry name" value="PIN_4"/>
    <property type="match status" value="1"/>
</dbReference>
<gene>
    <name evidence="3" type="ORF">B9G98_03146</name>
</gene>
<dbReference type="Gene3D" id="3.40.50.1010">
    <property type="entry name" value="5'-nuclease"/>
    <property type="match status" value="1"/>
</dbReference>
<dbReference type="SUPFAM" id="SSF88723">
    <property type="entry name" value="PIN domain-like"/>
    <property type="match status" value="1"/>
</dbReference>
<dbReference type="EMBL" id="NDIQ01000021">
    <property type="protein sequence ID" value="PRT55526.1"/>
    <property type="molecule type" value="Genomic_DNA"/>
</dbReference>
<feature type="domain" description="PIN" evidence="2">
    <location>
        <begin position="4"/>
        <end position="119"/>
    </location>
</feature>
<evidence type="ECO:0000313" key="3">
    <source>
        <dbReference type="EMBL" id="PRT55526.1"/>
    </source>
</evidence>
<dbReference type="Proteomes" id="UP000238350">
    <property type="component" value="Unassembled WGS sequence"/>
</dbReference>
<keyword evidence="4" id="KW-1185">Reference proteome</keyword>
<protein>
    <submittedName>
        <fullName evidence="3">Transcriptional protein SWT1</fullName>
    </submittedName>
</protein>
<dbReference type="OrthoDB" id="2017974at2759"/>